<proteinExistence type="predicted"/>
<comment type="caution">
    <text evidence="2">The sequence shown here is derived from an EMBL/GenBank/DDBJ whole genome shotgun (WGS) entry which is preliminary data.</text>
</comment>
<organism evidence="2 3">
    <name type="scientific">Streptomyces lichenis</name>
    <dbReference type="NCBI Taxonomy" id="2306967"/>
    <lineage>
        <taxon>Bacteria</taxon>
        <taxon>Bacillati</taxon>
        <taxon>Actinomycetota</taxon>
        <taxon>Actinomycetes</taxon>
        <taxon>Kitasatosporales</taxon>
        <taxon>Streptomycetaceae</taxon>
        <taxon>Streptomyces</taxon>
    </lineage>
</organism>
<name>A0ABT0I8F1_9ACTN</name>
<keyword evidence="1" id="KW-0472">Membrane</keyword>
<dbReference type="EMBL" id="JALPTH010000007">
    <property type="protein sequence ID" value="MCK8677599.1"/>
    <property type="molecule type" value="Genomic_DNA"/>
</dbReference>
<gene>
    <name evidence="2" type="ORF">M1O15_09385</name>
</gene>
<dbReference type="RefSeq" id="WP_248632836.1">
    <property type="nucleotide sequence ID" value="NZ_JALPTH010000007.1"/>
</dbReference>
<keyword evidence="1" id="KW-0812">Transmembrane</keyword>
<protein>
    <submittedName>
        <fullName evidence="2">Uncharacterized protein</fullName>
    </submittedName>
</protein>
<evidence type="ECO:0000313" key="2">
    <source>
        <dbReference type="EMBL" id="MCK8677599.1"/>
    </source>
</evidence>
<keyword evidence="1" id="KW-1133">Transmembrane helix</keyword>
<feature type="transmembrane region" description="Helical" evidence="1">
    <location>
        <begin position="63"/>
        <end position="87"/>
    </location>
</feature>
<dbReference type="Proteomes" id="UP001522868">
    <property type="component" value="Unassembled WGS sequence"/>
</dbReference>
<keyword evidence="3" id="KW-1185">Reference proteome</keyword>
<feature type="transmembrane region" description="Helical" evidence="1">
    <location>
        <begin position="20"/>
        <end position="43"/>
    </location>
</feature>
<reference evidence="2 3" key="1">
    <citation type="submission" date="2022-04" db="EMBL/GenBank/DDBJ databases">
        <title>Streptomyces sp. nov. LCR6-01 isolated from Lichen of Dirinaria sp.</title>
        <authorList>
            <person name="Kanchanasin P."/>
            <person name="Tanasupawat S."/>
            <person name="Phongsopitanun W."/>
        </authorList>
    </citation>
    <scope>NUCLEOTIDE SEQUENCE [LARGE SCALE GENOMIC DNA]</scope>
    <source>
        <strain evidence="2 3">LCR6-01</strain>
    </source>
</reference>
<evidence type="ECO:0000313" key="3">
    <source>
        <dbReference type="Proteomes" id="UP001522868"/>
    </source>
</evidence>
<sequence>MRGWGEVAPDWLPFVGGRRLAPFAVIIPAVLGGLGATAFWAPVPLSWFGVGGSAAFSSGGWEILARLCVFPGMLWGPLVLALTCAYYRRRCRPGKRYADGEGSLAA</sequence>
<accession>A0ABT0I8F1</accession>
<evidence type="ECO:0000256" key="1">
    <source>
        <dbReference type="SAM" id="Phobius"/>
    </source>
</evidence>